<organism evidence="1 2">
    <name type="scientific">Chilo suppressalis</name>
    <name type="common">Asiatic rice borer moth</name>
    <dbReference type="NCBI Taxonomy" id="168631"/>
    <lineage>
        <taxon>Eukaryota</taxon>
        <taxon>Metazoa</taxon>
        <taxon>Ecdysozoa</taxon>
        <taxon>Arthropoda</taxon>
        <taxon>Hexapoda</taxon>
        <taxon>Insecta</taxon>
        <taxon>Pterygota</taxon>
        <taxon>Neoptera</taxon>
        <taxon>Endopterygota</taxon>
        <taxon>Lepidoptera</taxon>
        <taxon>Glossata</taxon>
        <taxon>Ditrysia</taxon>
        <taxon>Pyraloidea</taxon>
        <taxon>Crambidae</taxon>
        <taxon>Crambinae</taxon>
        <taxon>Chilo</taxon>
    </lineage>
</organism>
<protein>
    <recommendedName>
        <fullName evidence="3">HMA domain-containing protein</fullName>
    </recommendedName>
</protein>
<name>A0ABN8AYG8_CHISP</name>
<keyword evidence="2" id="KW-1185">Reference proteome</keyword>
<gene>
    <name evidence="1" type="ORF">CHILSU_LOCUS2421</name>
</gene>
<dbReference type="Proteomes" id="UP001153292">
    <property type="component" value="Chromosome 13"/>
</dbReference>
<accession>A0ABN8AYG8</accession>
<evidence type="ECO:0000313" key="1">
    <source>
        <dbReference type="EMBL" id="CAH0399285.1"/>
    </source>
</evidence>
<evidence type="ECO:0000313" key="2">
    <source>
        <dbReference type="Proteomes" id="UP001153292"/>
    </source>
</evidence>
<proteinExistence type="predicted"/>
<reference evidence="1" key="1">
    <citation type="submission" date="2021-12" db="EMBL/GenBank/DDBJ databases">
        <authorList>
            <person name="King R."/>
        </authorList>
    </citation>
    <scope>NUCLEOTIDE SEQUENCE</scope>
</reference>
<sequence>MGEVVKEYAEVGRPEISTDMRISGLDESLTLDEVREAVAMKGGCSTREVTVGEVRPGPGGMGGAVVRCPAWAARKVAEGGRIKVGWSLAHVRVLSRRTHCFRSEELQYTED</sequence>
<dbReference type="EMBL" id="OU963906">
    <property type="protein sequence ID" value="CAH0399285.1"/>
    <property type="molecule type" value="Genomic_DNA"/>
</dbReference>
<evidence type="ECO:0008006" key="3">
    <source>
        <dbReference type="Google" id="ProtNLM"/>
    </source>
</evidence>